<sequence>MAAWADLDDSGDEEEEALMCLTAHTETQNEIHTCFQTEAVESEWYLDSECSRHMTGDPSKFSQLTLQNEGSVKFSDNSKGSVIGKGTIGSPDSMVIDEILLVTELKHNLLSISQLCDKGYTINFDQNKCSGIVDNEVRFIVVTCTYIAEAVLTSRANKKEQGKSRRTEQDLCIHAQIQSRGQIRRIDELRGP</sequence>
<organism evidence="1 2">
    <name type="scientific">Melastoma candidum</name>
    <dbReference type="NCBI Taxonomy" id="119954"/>
    <lineage>
        <taxon>Eukaryota</taxon>
        <taxon>Viridiplantae</taxon>
        <taxon>Streptophyta</taxon>
        <taxon>Embryophyta</taxon>
        <taxon>Tracheophyta</taxon>
        <taxon>Spermatophyta</taxon>
        <taxon>Magnoliopsida</taxon>
        <taxon>eudicotyledons</taxon>
        <taxon>Gunneridae</taxon>
        <taxon>Pentapetalae</taxon>
        <taxon>rosids</taxon>
        <taxon>malvids</taxon>
        <taxon>Myrtales</taxon>
        <taxon>Melastomataceae</taxon>
        <taxon>Melastomatoideae</taxon>
        <taxon>Melastomateae</taxon>
        <taxon>Melastoma</taxon>
    </lineage>
</organism>
<keyword evidence="2" id="KW-1185">Reference proteome</keyword>
<dbReference type="EMBL" id="CM042885">
    <property type="protein sequence ID" value="KAI4365085.1"/>
    <property type="molecule type" value="Genomic_DNA"/>
</dbReference>
<evidence type="ECO:0000313" key="2">
    <source>
        <dbReference type="Proteomes" id="UP001057402"/>
    </source>
</evidence>
<evidence type="ECO:0000313" key="1">
    <source>
        <dbReference type="EMBL" id="KAI4365085.1"/>
    </source>
</evidence>
<gene>
    <name evidence="1" type="ORF">MLD38_021104</name>
</gene>
<accession>A0ACB9QFB5</accession>
<dbReference type="Proteomes" id="UP001057402">
    <property type="component" value="Chromosome 6"/>
</dbReference>
<protein>
    <submittedName>
        <fullName evidence="1">Uncharacterized protein</fullName>
    </submittedName>
</protein>
<proteinExistence type="predicted"/>
<name>A0ACB9QFB5_9MYRT</name>
<comment type="caution">
    <text evidence="1">The sequence shown here is derived from an EMBL/GenBank/DDBJ whole genome shotgun (WGS) entry which is preliminary data.</text>
</comment>
<reference evidence="2" key="1">
    <citation type="journal article" date="2023" name="Front. Plant Sci.">
        <title>Chromosomal-level genome assembly of Melastoma candidum provides insights into trichome evolution.</title>
        <authorList>
            <person name="Zhong Y."/>
            <person name="Wu W."/>
            <person name="Sun C."/>
            <person name="Zou P."/>
            <person name="Liu Y."/>
            <person name="Dai S."/>
            <person name="Zhou R."/>
        </authorList>
    </citation>
    <scope>NUCLEOTIDE SEQUENCE [LARGE SCALE GENOMIC DNA]</scope>
</reference>